<name>A0A090KTB4_STRRB</name>
<feature type="domain" description="Rap-GAP" evidence="6">
    <location>
        <begin position="381"/>
        <end position="597"/>
    </location>
</feature>
<dbReference type="FunFam" id="3.40.50.11210:FF:000002">
    <property type="entry name" value="Signal-induced proliferation-associated 1-like protein 1"/>
    <property type="match status" value="1"/>
</dbReference>
<dbReference type="AlphaFoldDB" id="A0A090KTB4"/>
<dbReference type="Pfam" id="PF21022">
    <property type="entry name" value="Rap-GAP_dimer"/>
    <property type="match status" value="1"/>
</dbReference>
<reference evidence="7" key="1">
    <citation type="submission" date="2014-09" db="EMBL/GenBank/DDBJ databases">
        <authorList>
            <person name="Aslett A.Martin."/>
        </authorList>
    </citation>
    <scope>NUCLEOTIDE SEQUENCE</scope>
    <source>
        <strain evidence="7">ED321 Heterogonic</strain>
    </source>
</reference>
<feature type="coiled-coil region" evidence="4">
    <location>
        <begin position="831"/>
        <end position="893"/>
    </location>
</feature>
<dbReference type="GO" id="GO:0051056">
    <property type="term" value="P:regulation of small GTPase mediated signal transduction"/>
    <property type="evidence" value="ECO:0007669"/>
    <property type="project" value="InterPro"/>
</dbReference>
<dbReference type="PANTHER" id="PTHR15711">
    <property type="entry name" value="RAP GTPASE-ACTIVATING PROTEIN"/>
    <property type="match status" value="1"/>
</dbReference>
<dbReference type="GO" id="GO:0005737">
    <property type="term" value="C:cytoplasm"/>
    <property type="evidence" value="ECO:0007669"/>
    <property type="project" value="TreeGrafter"/>
</dbReference>
<dbReference type="WBParaSite" id="SRAE_X000244800.1">
    <property type="protein sequence ID" value="SRAE_X000244800.1"/>
    <property type="gene ID" value="WBGene00268034"/>
</dbReference>
<gene>
    <name evidence="7 9 10" type="ORF">SRAE_X000244800</name>
</gene>
<reference evidence="9" key="3">
    <citation type="submission" date="2020-12" db="UniProtKB">
        <authorList>
            <consortium name="WormBaseParasite"/>
        </authorList>
    </citation>
    <scope>IDENTIFICATION</scope>
</reference>
<evidence type="ECO:0000256" key="5">
    <source>
        <dbReference type="SAM" id="MobiDB-lite"/>
    </source>
</evidence>
<dbReference type="Gene3D" id="3.40.50.11210">
    <property type="entry name" value="Rap/Ran-GAP"/>
    <property type="match status" value="1"/>
</dbReference>
<evidence type="ECO:0000256" key="2">
    <source>
        <dbReference type="ARBA" id="ARBA00022553"/>
    </source>
</evidence>
<dbReference type="Gene3D" id="6.10.140.210">
    <property type="match status" value="1"/>
</dbReference>
<keyword evidence="1" id="KW-0343">GTPase activation</keyword>
<dbReference type="RefSeq" id="XP_024499924.1">
    <property type="nucleotide sequence ID" value="XM_024645664.1"/>
</dbReference>
<dbReference type="Pfam" id="PF02145">
    <property type="entry name" value="Rap_GAP"/>
    <property type="match status" value="1"/>
</dbReference>
<keyword evidence="3 4" id="KW-0175">Coiled coil</keyword>
<dbReference type="CTD" id="36385528"/>
<dbReference type="GO" id="GO:0005096">
    <property type="term" value="F:GTPase activator activity"/>
    <property type="evidence" value="ECO:0007669"/>
    <property type="project" value="UniProtKB-KW"/>
</dbReference>
<accession>A0A090KTB4</accession>
<sequence length="926" mass="104932">MLEDKSRKSTIFIDNSTTTKIPKGRHPNLFNLQQPIITNSLSSNSNIITFHDSNNTTIRKIMLRQKKCPPDMSTISINSVDIPIKSNFRNTFCLSEIKNFHDNNIKKDILPTTSTIINNESSNEMSNSINIINEIKNNNKCLIKKEKSELSLGFKKLFRLKRRSSVLSTSTSSPLLSNVLLDNSRLTSFDSTTQSSIFIKNNIINKSSKHMSNTNINCLKTSKDLIDEIILNQSKPYPQIILPSNGGFWVDGVYNNSTNIDDNLIERSTLHLNNSCARFKLETDDTANCYRRHFLDKEHHNFYAHDNNLGPLILSVRTETISSQEHFRIMLRTRQGTIHEIVPGSALEDHPTASRMARLLCDEVTADRFLPIAFPGGSELILNYDEHVITHNYKFGIIYQKFGQSTEEELFGNASVDESFNEFLSILGERVQLKGFEGYRGGLDIHHGQTGDESIYTQFKNKQIMFHVSTMLPYTVGDSQQLQRKRHIGNDIVAIVFQEENTPFCPDLVKSNFLHTYIVIQPIGSGTNNCRYSVSVTARNDVPFFGPTLPSPSIFKKGQDFKTFLLTKLINAENAAYKSEKFAKLAERTRISLLDTLFLTLKERSEFYGLSFLDSTENIGPSPNLGIFHSVKRAFTGRSRSVSTEQHTLTESTHGKNIFNNKKYQKNTLQLEGKSNTSTISTPRDRMLSTNNTSINRNSMVLSDHLDFEEDVSDTKSGSSKSSTHTVEKITPIVSRYRLPSEKVRMRYEGNRLSVNGDWDYNCHDNESEGRDSDTGIESMASSDLHNHTYGSSVNVIRRQTNGSLTISLNDVSPQSSCARSTADSDDLKKLDDLIHDVERLNVEKNDLLRQNVTCKTDIQKLKQRQSLLSNDLEKANEEILRLKKILRRVSINCPIVNNDELSTAIPDRPYIPDDDFFEVSPPVHT</sequence>
<dbReference type="InterPro" id="IPR035974">
    <property type="entry name" value="Rap/Ran-GAP_sf"/>
</dbReference>
<evidence type="ECO:0000259" key="6">
    <source>
        <dbReference type="PROSITE" id="PS50085"/>
    </source>
</evidence>
<reference evidence="8" key="2">
    <citation type="submission" date="2014-09" db="EMBL/GenBank/DDBJ databases">
        <authorList>
            <person name="Martin A.A."/>
        </authorList>
    </citation>
    <scope>NUCLEOTIDE SEQUENCE</scope>
    <source>
        <strain evidence="8">ED321</strain>
    </source>
</reference>
<dbReference type="SUPFAM" id="SSF111347">
    <property type="entry name" value="Rap/Ran-GAP"/>
    <property type="match status" value="1"/>
</dbReference>
<evidence type="ECO:0000313" key="9">
    <source>
        <dbReference type="WBParaSite" id="SRAE_X000244800.1"/>
    </source>
</evidence>
<feature type="region of interest" description="Disordered" evidence="5">
    <location>
        <begin position="672"/>
        <end position="693"/>
    </location>
</feature>
<dbReference type="EMBL" id="LN609400">
    <property type="protein sequence ID" value="CEF60715.1"/>
    <property type="molecule type" value="Genomic_DNA"/>
</dbReference>
<evidence type="ECO:0000313" key="10">
    <source>
        <dbReference type="WormBase" id="SRAE_X000244800"/>
    </source>
</evidence>
<dbReference type="Proteomes" id="UP000035682">
    <property type="component" value="Unplaced"/>
</dbReference>
<protein>
    <submittedName>
        <fullName evidence="7 9">Rap GTPase activating protein 1</fullName>
    </submittedName>
</protein>
<dbReference type="WormBase" id="SRAE_X000244800">
    <property type="protein sequence ID" value="SRP03239"/>
    <property type="gene ID" value="WBGene00268034"/>
</dbReference>
<dbReference type="OrthoDB" id="2499658at2759"/>
<dbReference type="PROSITE" id="PS50085">
    <property type="entry name" value="RAPGAP"/>
    <property type="match status" value="1"/>
</dbReference>
<dbReference type="InterPro" id="IPR050989">
    <property type="entry name" value="Rap1_Ran_GAP"/>
</dbReference>
<evidence type="ECO:0000256" key="1">
    <source>
        <dbReference type="ARBA" id="ARBA00022468"/>
    </source>
</evidence>
<evidence type="ECO:0000313" key="7">
    <source>
        <dbReference type="EMBL" id="CEF60715.1"/>
    </source>
</evidence>
<dbReference type="PANTHER" id="PTHR15711:SF32">
    <property type="entry name" value="RAP GTPASE ACTIVATING PROTEIN 1, ISOFORM H"/>
    <property type="match status" value="1"/>
</dbReference>
<keyword evidence="2" id="KW-0597">Phosphoprotein</keyword>
<dbReference type="InterPro" id="IPR000331">
    <property type="entry name" value="Rap/Ran_GAP_dom"/>
</dbReference>
<evidence type="ECO:0000313" key="8">
    <source>
        <dbReference type="Proteomes" id="UP000035682"/>
    </source>
</evidence>
<organism evidence="7">
    <name type="scientific">Strongyloides ratti</name>
    <name type="common">Parasitic roundworm</name>
    <dbReference type="NCBI Taxonomy" id="34506"/>
    <lineage>
        <taxon>Eukaryota</taxon>
        <taxon>Metazoa</taxon>
        <taxon>Ecdysozoa</taxon>
        <taxon>Nematoda</taxon>
        <taxon>Chromadorea</taxon>
        <taxon>Rhabditida</taxon>
        <taxon>Tylenchina</taxon>
        <taxon>Panagrolaimomorpha</taxon>
        <taxon>Strongyloidoidea</taxon>
        <taxon>Strongyloididae</taxon>
        <taxon>Strongyloides</taxon>
    </lineage>
</organism>
<keyword evidence="8" id="KW-1185">Reference proteome</keyword>
<evidence type="ECO:0000256" key="4">
    <source>
        <dbReference type="SAM" id="Coils"/>
    </source>
</evidence>
<evidence type="ECO:0000256" key="3">
    <source>
        <dbReference type="ARBA" id="ARBA00023054"/>
    </source>
</evidence>
<dbReference type="GeneID" id="36385528"/>
<proteinExistence type="predicted"/>